<protein>
    <submittedName>
        <fullName evidence="2">Uncharacterized protein</fullName>
    </submittedName>
</protein>
<evidence type="ECO:0000256" key="1">
    <source>
        <dbReference type="SAM" id="MobiDB-lite"/>
    </source>
</evidence>
<evidence type="ECO:0000313" key="2">
    <source>
        <dbReference type="EMBL" id="CAI0625744.1"/>
    </source>
</evidence>
<sequence>MEKLRDQIPQIWTLFSQAQIRHVPIIGARPSSRLGNQHAPLRRWLPDWPHRHQELPRRARRLLRPPHPALRDVSPVSTIGICSDTSSPRALVVDHRHPTMTLPWSCATTGYVRETFWACTTAPDQRPGGRRRFSPIPTRSRSGTRRRVSRRGGCSLSTRLTREGLWMDWDARSVCLNCTM</sequence>
<gene>
    <name evidence="2" type="ORF">LITE_LOCUS50564</name>
</gene>
<comment type="caution">
    <text evidence="2">The sequence shown here is derived from an EMBL/GenBank/DDBJ whole genome shotgun (WGS) entry which is preliminary data.</text>
</comment>
<dbReference type="EMBL" id="CAMGYJ010000011">
    <property type="protein sequence ID" value="CAI0625744.1"/>
    <property type="molecule type" value="Genomic_DNA"/>
</dbReference>
<feature type="region of interest" description="Disordered" evidence="1">
    <location>
        <begin position="124"/>
        <end position="150"/>
    </location>
</feature>
<accession>A0AAV0RXZ1</accession>
<keyword evidence="3" id="KW-1185">Reference proteome</keyword>
<dbReference type="AlphaFoldDB" id="A0AAV0RXZ1"/>
<dbReference type="Proteomes" id="UP001154282">
    <property type="component" value="Unassembled WGS sequence"/>
</dbReference>
<evidence type="ECO:0000313" key="3">
    <source>
        <dbReference type="Proteomes" id="UP001154282"/>
    </source>
</evidence>
<reference evidence="2" key="1">
    <citation type="submission" date="2022-08" db="EMBL/GenBank/DDBJ databases">
        <authorList>
            <person name="Gutierrez-Valencia J."/>
        </authorList>
    </citation>
    <scope>NUCLEOTIDE SEQUENCE</scope>
</reference>
<proteinExistence type="predicted"/>
<name>A0AAV0RXZ1_9ROSI</name>
<organism evidence="2 3">
    <name type="scientific">Linum tenue</name>
    <dbReference type="NCBI Taxonomy" id="586396"/>
    <lineage>
        <taxon>Eukaryota</taxon>
        <taxon>Viridiplantae</taxon>
        <taxon>Streptophyta</taxon>
        <taxon>Embryophyta</taxon>
        <taxon>Tracheophyta</taxon>
        <taxon>Spermatophyta</taxon>
        <taxon>Magnoliopsida</taxon>
        <taxon>eudicotyledons</taxon>
        <taxon>Gunneridae</taxon>
        <taxon>Pentapetalae</taxon>
        <taxon>rosids</taxon>
        <taxon>fabids</taxon>
        <taxon>Malpighiales</taxon>
        <taxon>Linaceae</taxon>
        <taxon>Linum</taxon>
    </lineage>
</organism>